<name>A0A2M6K9Z2_9BACT</name>
<dbReference type="AlphaFoldDB" id="A0A2M6K9Z2"/>
<evidence type="ECO:0008006" key="3">
    <source>
        <dbReference type="Google" id="ProtNLM"/>
    </source>
</evidence>
<comment type="caution">
    <text evidence="1">The sequence shown here is derived from an EMBL/GenBank/DDBJ whole genome shotgun (WGS) entry which is preliminary data.</text>
</comment>
<sequence>MLGKLFGSRARVKILKLFLLHPDKKYYIRQLARDLKLQVNSVRRELENLEEFGLLVSNISAEEEGGGEEDPDSKALEELKQGIVVRIKKKEAAKESASTTQVKKYYQANQNFILFEETKALIIKAQALHEKDFINKLKKIGQPKLFVLSGFFVGNPSSSVDILVVGRVNKNKLDKLIKDLEKELDRELKYTLMETQEFKYRRDITDTFLYGVLEGRKVVVIDKLGV</sequence>
<reference evidence="1 2" key="1">
    <citation type="submission" date="2017-09" db="EMBL/GenBank/DDBJ databases">
        <title>Depth-based differentiation of microbial function through sediment-hosted aquifers and enrichment of novel symbionts in the deep terrestrial subsurface.</title>
        <authorList>
            <person name="Probst A.J."/>
            <person name="Ladd B."/>
            <person name="Jarett J.K."/>
            <person name="Geller-Mcgrath D.E."/>
            <person name="Sieber C.M."/>
            <person name="Emerson J.B."/>
            <person name="Anantharaman K."/>
            <person name="Thomas B.C."/>
            <person name="Malmstrom R."/>
            <person name="Stieglmeier M."/>
            <person name="Klingl A."/>
            <person name="Woyke T."/>
            <person name="Ryan C.M."/>
            <person name="Banfield J.F."/>
        </authorList>
    </citation>
    <scope>NUCLEOTIDE SEQUENCE [LARGE SCALE GENOMIC DNA]</scope>
    <source>
        <strain evidence="1">CG11_big_fil_rev_8_21_14_0_20_39_10</strain>
    </source>
</reference>
<evidence type="ECO:0000313" key="2">
    <source>
        <dbReference type="Proteomes" id="UP000230869"/>
    </source>
</evidence>
<accession>A0A2M6K9Z2</accession>
<evidence type="ECO:0000313" key="1">
    <source>
        <dbReference type="EMBL" id="PIR13931.1"/>
    </source>
</evidence>
<protein>
    <recommendedName>
        <fullName evidence="3">HTH arsR-type domain-containing protein</fullName>
    </recommendedName>
</protein>
<dbReference type="SUPFAM" id="SSF46785">
    <property type="entry name" value="Winged helix' DNA-binding domain"/>
    <property type="match status" value="1"/>
</dbReference>
<proteinExistence type="predicted"/>
<gene>
    <name evidence="1" type="ORF">COV49_00580</name>
</gene>
<dbReference type="InterPro" id="IPR036390">
    <property type="entry name" value="WH_DNA-bd_sf"/>
</dbReference>
<dbReference type="Gene3D" id="1.10.10.10">
    <property type="entry name" value="Winged helix-like DNA-binding domain superfamily/Winged helix DNA-binding domain"/>
    <property type="match status" value="1"/>
</dbReference>
<organism evidence="1 2">
    <name type="scientific">Candidatus Falkowbacteria bacterium CG11_big_fil_rev_8_21_14_0_20_39_10</name>
    <dbReference type="NCBI Taxonomy" id="1974570"/>
    <lineage>
        <taxon>Bacteria</taxon>
        <taxon>Candidatus Falkowiibacteriota</taxon>
    </lineage>
</organism>
<dbReference type="Proteomes" id="UP000230869">
    <property type="component" value="Unassembled WGS sequence"/>
</dbReference>
<dbReference type="EMBL" id="PCWW01000010">
    <property type="protein sequence ID" value="PIR13931.1"/>
    <property type="molecule type" value="Genomic_DNA"/>
</dbReference>
<dbReference type="InterPro" id="IPR036388">
    <property type="entry name" value="WH-like_DNA-bd_sf"/>
</dbReference>